<comment type="caution">
    <text evidence="2">The sequence shown here is derived from an EMBL/GenBank/DDBJ whole genome shotgun (WGS) entry which is preliminary data.</text>
</comment>
<feature type="compositionally biased region" description="Low complexity" evidence="1">
    <location>
        <begin position="15"/>
        <end position="24"/>
    </location>
</feature>
<evidence type="ECO:0000313" key="3">
    <source>
        <dbReference type="Proteomes" id="UP000757232"/>
    </source>
</evidence>
<keyword evidence="3" id="KW-1185">Reference proteome</keyword>
<dbReference type="InterPro" id="IPR013241">
    <property type="entry name" value="RNase_P_Pop3"/>
</dbReference>
<dbReference type="Pfam" id="PF08228">
    <property type="entry name" value="RNase_P_pop3"/>
    <property type="match status" value="1"/>
</dbReference>
<dbReference type="PANTHER" id="PTHR28272:SF1">
    <property type="entry name" value="RIBONUCLEASES P_MRP PROTEIN SUBUNIT POP3"/>
    <property type="match status" value="1"/>
</dbReference>
<dbReference type="GO" id="GO:0005655">
    <property type="term" value="C:nucleolar ribonuclease P complex"/>
    <property type="evidence" value="ECO:0007669"/>
    <property type="project" value="TreeGrafter"/>
</dbReference>
<dbReference type="EMBL" id="LNZH02000184">
    <property type="protein sequence ID" value="OCB88093.1"/>
    <property type="molecule type" value="Genomic_DNA"/>
</dbReference>
<dbReference type="GO" id="GO:0005829">
    <property type="term" value="C:cytosol"/>
    <property type="evidence" value="ECO:0007669"/>
    <property type="project" value="TreeGrafter"/>
</dbReference>
<evidence type="ECO:0000256" key="1">
    <source>
        <dbReference type="SAM" id="MobiDB-lite"/>
    </source>
</evidence>
<dbReference type="Proteomes" id="UP000757232">
    <property type="component" value="Unassembled WGS sequence"/>
</dbReference>
<dbReference type="AlphaFoldDB" id="A0A9Q5HY02"/>
<organism evidence="2 3">
    <name type="scientific">Sanghuangporus baumii</name>
    <name type="common">Phellinus baumii</name>
    <dbReference type="NCBI Taxonomy" id="108892"/>
    <lineage>
        <taxon>Eukaryota</taxon>
        <taxon>Fungi</taxon>
        <taxon>Dikarya</taxon>
        <taxon>Basidiomycota</taxon>
        <taxon>Agaricomycotina</taxon>
        <taxon>Agaricomycetes</taxon>
        <taxon>Hymenochaetales</taxon>
        <taxon>Hymenochaetaceae</taxon>
        <taxon>Sanghuangporus</taxon>
    </lineage>
</organism>
<dbReference type="GO" id="GO:0000171">
    <property type="term" value="F:ribonuclease MRP activity"/>
    <property type="evidence" value="ECO:0007669"/>
    <property type="project" value="TreeGrafter"/>
</dbReference>
<feature type="compositionally biased region" description="Polar residues" evidence="1">
    <location>
        <begin position="1"/>
        <end position="14"/>
    </location>
</feature>
<feature type="region of interest" description="Disordered" evidence="1">
    <location>
        <begin position="1"/>
        <end position="24"/>
    </location>
</feature>
<dbReference type="GO" id="GO:0034965">
    <property type="term" value="P:intronic box C/D snoRNA processing"/>
    <property type="evidence" value="ECO:0007669"/>
    <property type="project" value="TreeGrafter"/>
</dbReference>
<feature type="region of interest" description="Disordered" evidence="1">
    <location>
        <begin position="249"/>
        <end position="290"/>
    </location>
</feature>
<dbReference type="GO" id="GO:0004526">
    <property type="term" value="F:ribonuclease P activity"/>
    <property type="evidence" value="ECO:0007669"/>
    <property type="project" value="TreeGrafter"/>
</dbReference>
<evidence type="ECO:0000313" key="2">
    <source>
        <dbReference type="EMBL" id="OCB88093.1"/>
    </source>
</evidence>
<accession>A0A9Q5HY02</accession>
<gene>
    <name evidence="2" type="ORF">A7U60_g4718</name>
</gene>
<dbReference type="GO" id="GO:0006364">
    <property type="term" value="P:rRNA processing"/>
    <property type="evidence" value="ECO:0007669"/>
    <property type="project" value="InterPro"/>
</dbReference>
<dbReference type="GO" id="GO:0000172">
    <property type="term" value="C:ribonuclease MRP complex"/>
    <property type="evidence" value="ECO:0007669"/>
    <property type="project" value="TreeGrafter"/>
</dbReference>
<dbReference type="OrthoDB" id="20109at2759"/>
<name>A0A9Q5HY02_SANBA</name>
<sequence>MEVDASQETGDNVPSASTSTASASAPEILQHVTIGINAVTKQLEQQCCIPRQNISSSETLSKSNAAKTSTDRDKAAVDEVMGDASTDSVVDQNSRSNLNVSADPAATRAPIRTVLVCLPDIDPPLLVAHIPYLVAACNSKANHNNNDSSATHDPSARIKLISLPKGAEVKLAQATGLRRISVLALDETVSRDEILSQHLSSVETIVAPWLMGLGAAAAPVLSASTTPKTKPKTIPPERVRLLRRRLEPTHIKQLRTTAPKDMRAAKALRAKGRTLAKEERKAKEKKPVKK</sequence>
<proteinExistence type="predicted"/>
<reference evidence="2" key="1">
    <citation type="submission" date="2016-06" db="EMBL/GenBank/DDBJ databases">
        <title>Draft Genome sequence of the fungus Inonotus baumii.</title>
        <authorList>
            <person name="Zhu H."/>
            <person name="Lin W."/>
        </authorList>
    </citation>
    <scope>NUCLEOTIDE SEQUENCE</scope>
    <source>
        <strain evidence="2">821</strain>
    </source>
</reference>
<protein>
    <submittedName>
        <fullName evidence="2">Uncharacterized protein</fullName>
    </submittedName>
</protein>
<dbReference type="GO" id="GO:0008033">
    <property type="term" value="P:tRNA processing"/>
    <property type="evidence" value="ECO:0007669"/>
    <property type="project" value="InterPro"/>
</dbReference>
<dbReference type="PANTHER" id="PTHR28272">
    <property type="entry name" value="RIBONUCLEASES P/MRP PROTEIN SUBUNIT POP3"/>
    <property type="match status" value="1"/>
</dbReference>